<dbReference type="OrthoDB" id="8923594at2759"/>
<accession>A0A7T8GRS1</accession>
<dbReference type="AlphaFoldDB" id="A0A7T8GRS1"/>
<organism evidence="1 2">
    <name type="scientific">Caligus rogercresseyi</name>
    <name type="common">Sea louse</name>
    <dbReference type="NCBI Taxonomy" id="217165"/>
    <lineage>
        <taxon>Eukaryota</taxon>
        <taxon>Metazoa</taxon>
        <taxon>Ecdysozoa</taxon>
        <taxon>Arthropoda</taxon>
        <taxon>Crustacea</taxon>
        <taxon>Multicrustacea</taxon>
        <taxon>Hexanauplia</taxon>
        <taxon>Copepoda</taxon>
        <taxon>Siphonostomatoida</taxon>
        <taxon>Caligidae</taxon>
        <taxon>Caligus</taxon>
    </lineage>
</organism>
<gene>
    <name evidence="1" type="ORF">FKW44_021716</name>
</gene>
<dbReference type="EMBL" id="CP045905">
    <property type="protein sequence ID" value="QQP36572.1"/>
    <property type="molecule type" value="Genomic_DNA"/>
</dbReference>
<evidence type="ECO:0000313" key="1">
    <source>
        <dbReference type="EMBL" id="QQP36572.1"/>
    </source>
</evidence>
<name>A0A7T8GRS1_CALRO</name>
<reference evidence="2" key="1">
    <citation type="submission" date="2021-01" db="EMBL/GenBank/DDBJ databases">
        <title>Caligus Genome Assembly.</title>
        <authorList>
            <person name="Gallardo-Escarate C."/>
        </authorList>
    </citation>
    <scope>NUCLEOTIDE SEQUENCE [LARGE SCALE GENOMIC DNA]</scope>
</reference>
<dbReference type="Proteomes" id="UP000595437">
    <property type="component" value="Chromosome 16"/>
</dbReference>
<keyword evidence="2" id="KW-1185">Reference proteome</keyword>
<sequence length="169" mass="18810">ARHGGGQRCCAKKVFGCYAGVVLTLLVMQQVQTMNATTRAKVKGYIECLLKFETVLIAQIFLKIFEHTSLLSKYLQTSRMALMIAHRLVVGIEDRLKKCVQDFSGVKEAADRFVEWANGELQKEKNSMPGELGLEVNFHHVSSWTPSSKAFMNALQLDIGTSVIFNAPS</sequence>
<evidence type="ECO:0000313" key="2">
    <source>
        <dbReference type="Proteomes" id="UP000595437"/>
    </source>
</evidence>
<proteinExistence type="predicted"/>
<feature type="non-terminal residue" evidence="1">
    <location>
        <position position="1"/>
    </location>
</feature>
<protein>
    <submittedName>
        <fullName evidence="1">Uncharacterized protein</fullName>
    </submittedName>
</protein>